<evidence type="ECO:0000313" key="2">
    <source>
        <dbReference type="EMBL" id="KAH7150122.1"/>
    </source>
</evidence>
<comment type="caution">
    <text evidence="2">The sequence shown here is derived from an EMBL/GenBank/DDBJ whole genome shotgun (WGS) entry which is preliminary data.</text>
</comment>
<evidence type="ECO:0000256" key="1">
    <source>
        <dbReference type="SAM" id="MobiDB-lite"/>
    </source>
</evidence>
<dbReference type="EMBL" id="JAGMUU010000006">
    <property type="protein sequence ID" value="KAH7150122.1"/>
    <property type="molecule type" value="Genomic_DNA"/>
</dbReference>
<dbReference type="Proteomes" id="UP000717696">
    <property type="component" value="Unassembled WGS sequence"/>
</dbReference>
<sequence>MRSVPRFCTLRLGVWSATCSEHSIPTLRLLRPLTVRPTEPPELLGHGDGPPPISPTSHWTGRPALLIRPLPRLWCATPDNSIASYKIPEVELRSAAHAAQRRQAIFANAGRCWPSRQAGSHTDKLVLRTPKMEVAPKAESPGVEGRSWHGTAPVPNGRAAFRLRIASPKTSGRRFTKPPDSLGVILHHHQTWAAVANRLSLTALALRCADKPPTISRPLDAFPMPPRCLLRLPS</sequence>
<reference evidence="2" key="1">
    <citation type="journal article" date="2021" name="Nat. Commun.">
        <title>Genetic determinants of endophytism in the Arabidopsis root mycobiome.</title>
        <authorList>
            <person name="Mesny F."/>
            <person name="Miyauchi S."/>
            <person name="Thiergart T."/>
            <person name="Pickel B."/>
            <person name="Atanasova L."/>
            <person name="Karlsson M."/>
            <person name="Huettel B."/>
            <person name="Barry K.W."/>
            <person name="Haridas S."/>
            <person name="Chen C."/>
            <person name="Bauer D."/>
            <person name="Andreopoulos W."/>
            <person name="Pangilinan J."/>
            <person name="LaButti K."/>
            <person name="Riley R."/>
            <person name="Lipzen A."/>
            <person name="Clum A."/>
            <person name="Drula E."/>
            <person name="Henrissat B."/>
            <person name="Kohler A."/>
            <person name="Grigoriev I.V."/>
            <person name="Martin F.M."/>
            <person name="Hacquard S."/>
        </authorList>
    </citation>
    <scope>NUCLEOTIDE SEQUENCE</scope>
    <source>
        <strain evidence="2">MPI-CAGE-AT-0021</strain>
    </source>
</reference>
<keyword evidence="3" id="KW-1185">Reference proteome</keyword>
<protein>
    <submittedName>
        <fullName evidence="2">Uncharacterized protein</fullName>
    </submittedName>
</protein>
<feature type="region of interest" description="Disordered" evidence="1">
    <location>
        <begin position="39"/>
        <end position="58"/>
    </location>
</feature>
<organism evidence="2 3">
    <name type="scientific">Dactylonectria estremocensis</name>
    <dbReference type="NCBI Taxonomy" id="1079267"/>
    <lineage>
        <taxon>Eukaryota</taxon>
        <taxon>Fungi</taxon>
        <taxon>Dikarya</taxon>
        <taxon>Ascomycota</taxon>
        <taxon>Pezizomycotina</taxon>
        <taxon>Sordariomycetes</taxon>
        <taxon>Hypocreomycetidae</taxon>
        <taxon>Hypocreales</taxon>
        <taxon>Nectriaceae</taxon>
        <taxon>Dactylonectria</taxon>
    </lineage>
</organism>
<evidence type="ECO:0000313" key="3">
    <source>
        <dbReference type="Proteomes" id="UP000717696"/>
    </source>
</evidence>
<accession>A0A9P9J989</accession>
<name>A0A9P9J989_9HYPO</name>
<dbReference type="AlphaFoldDB" id="A0A9P9J989"/>
<proteinExistence type="predicted"/>
<gene>
    <name evidence="2" type="ORF">B0J13DRAFT_523198</name>
</gene>